<dbReference type="Proteomes" id="UP001597073">
    <property type="component" value="Unassembled WGS sequence"/>
</dbReference>
<comment type="caution">
    <text evidence="2">The sequence shown here is derived from an EMBL/GenBank/DDBJ whole genome shotgun (WGS) entry which is preliminary data.</text>
</comment>
<reference evidence="3" key="1">
    <citation type="journal article" date="2019" name="Int. J. Syst. Evol. Microbiol.">
        <title>The Global Catalogue of Microorganisms (GCM) 10K type strain sequencing project: providing services to taxonomists for standard genome sequencing and annotation.</title>
        <authorList>
            <consortium name="The Broad Institute Genomics Platform"/>
            <consortium name="The Broad Institute Genome Sequencing Center for Infectious Disease"/>
            <person name="Wu L."/>
            <person name="Ma J."/>
        </authorList>
    </citation>
    <scope>NUCLEOTIDE SEQUENCE [LARGE SCALE GENOMIC DNA]</scope>
    <source>
        <strain evidence="3">CCUG 60742</strain>
    </source>
</reference>
<dbReference type="RefSeq" id="WP_377144581.1">
    <property type="nucleotide sequence ID" value="NZ_JBHTIA010000012.1"/>
</dbReference>
<gene>
    <name evidence="2" type="ORF">ACFQZI_16910</name>
</gene>
<organism evidence="2 3">
    <name type="scientific">Mucilaginibacter lutimaris</name>
    <dbReference type="NCBI Taxonomy" id="931629"/>
    <lineage>
        <taxon>Bacteria</taxon>
        <taxon>Pseudomonadati</taxon>
        <taxon>Bacteroidota</taxon>
        <taxon>Sphingobacteriia</taxon>
        <taxon>Sphingobacteriales</taxon>
        <taxon>Sphingobacteriaceae</taxon>
        <taxon>Mucilaginibacter</taxon>
    </lineage>
</organism>
<evidence type="ECO:0000259" key="1">
    <source>
        <dbReference type="Pfam" id="PF05729"/>
    </source>
</evidence>
<accession>A0ABW2ZK43</accession>
<dbReference type="EMBL" id="JBHTIA010000012">
    <property type="protein sequence ID" value="MFD0766543.1"/>
    <property type="molecule type" value="Genomic_DNA"/>
</dbReference>
<proteinExistence type="predicted"/>
<keyword evidence="3" id="KW-1185">Reference proteome</keyword>
<evidence type="ECO:0000313" key="3">
    <source>
        <dbReference type="Proteomes" id="UP001597073"/>
    </source>
</evidence>
<dbReference type="PANTHER" id="PTHR46312">
    <property type="entry name" value="NACHT DOMAIN-CONTAINING PROTEIN"/>
    <property type="match status" value="1"/>
</dbReference>
<dbReference type="Gene3D" id="3.40.50.300">
    <property type="entry name" value="P-loop containing nucleotide triphosphate hydrolases"/>
    <property type="match status" value="1"/>
</dbReference>
<dbReference type="InterPro" id="IPR027417">
    <property type="entry name" value="P-loop_NTPase"/>
</dbReference>
<evidence type="ECO:0000313" key="2">
    <source>
        <dbReference type="EMBL" id="MFD0766543.1"/>
    </source>
</evidence>
<sequence length="593" mass="68755">MEEIDSNKLIAEIISANVENLFDASKRFIIDKGNQLKARLSLTFSNYIEGIERKYSSTKTIIYRDTPQSIKLFYEPIDLFNDKIELRSPQISDLINLKKPLIITGTGGSGKSTFLKHLLLNSLELTKLIPIFVELRNVEQAKIGLLEYIYKSLQLYKVDLGSEYLDQAFNKGNFLFLLDGFDELSPIFAQEIGKEIDHIAQVYSKCHFIITSRPGQDFISWENFIELHTQPLTLEKAINLVERLNFDSEVKENFIGELRKSLYDTHQSFFENPLLLSIMLITYRDSASIPSELHNFYSLAFEALYYRHDASKSFTRPTLTNLPINKGKDIMSAFSLITYLKTQTSFNDYELKDLLTKAIRLADCQCELKDLITDLLRAFCMLLQDGTMYEYTHRSFQEYFAACYLVSTNESNQSQLIAEFSKRADTDITLQLAHGMNPKMVEEKLIMPFLTEFKSKIGFEGEITKSVFIKFAQTYFDTISFYGPGPSLSVGNDKEEHYSRKRLDLGITKLILRIYNIDTDFKESEKYKPISNREIKPIPVSKIESNQEVLNWIIKNSLETRVLYELMKLEQTLRDKNNRNNRLFDSLFKKLTM</sequence>
<name>A0ABW2ZK43_9SPHI</name>
<dbReference type="InterPro" id="IPR007111">
    <property type="entry name" value="NACHT_NTPase"/>
</dbReference>
<dbReference type="PANTHER" id="PTHR46312:SF2">
    <property type="entry name" value="NUCLEOTIDE-BINDING OLIGOMERIZATION DOMAIN-CONTAINING PROTEIN 2-LIKE"/>
    <property type="match status" value="1"/>
</dbReference>
<dbReference type="SUPFAM" id="SSF52540">
    <property type="entry name" value="P-loop containing nucleoside triphosphate hydrolases"/>
    <property type="match status" value="1"/>
</dbReference>
<dbReference type="Pfam" id="PF05729">
    <property type="entry name" value="NACHT"/>
    <property type="match status" value="1"/>
</dbReference>
<feature type="domain" description="NACHT" evidence="1">
    <location>
        <begin position="100"/>
        <end position="216"/>
    </location>
</feature>
<protein>
    <submittedName>
        <fullName evidence="2">NACHT domain-containing protein</fullName>
    </submittedName>
</protein>